<dbReference type="STRING" id="1856405.BFC17_21820"/>
<feature type="signal peptide" evidence="1">
    <location>
        <begin position="1"/>
        <end position="19"/>
    </location>
</feature>
<dbReference type="EMBL" id="MJIC01000014">
    <property type="protein sequence ID" value="OFI34178.1"/>
    <property type="molecule type" value="Genomic_DNA"/>
</dbReference>
<dbReference type="SUPFAM" id="SSF50630">
    <property type="entry name" value="Acid proteases"/>
    <property type="match status" value="2"/>
</dbReference>
<protein>
    <recommendedName>
        <fullName evidence="4">Peptidase A2 domain-containing protein</fullName>
    </recommendedName>
</protein>
<dbReference type="Pfam" id="PF13650">
    <property type="entry name" value="Asp_protease_2"/>
    <property type="match status" value="2"/>
</dbReference>
<dbReference type="Proteomes" id="UP000176037">
    <property type="component" value="Unassembled WGS sequence"/>
</dbReference>
<keyword evidence="1" id="KW-0732">Signal</keyword>
<accession>A0A1E8FF01</accession>
<dbReference type="GO" id="GO:0006508">
    <property type="term" value="P:proteolysis"/>
    <property type="evidence" value="ECO:0007669"/>
    <property type="project" value="InterPro"/>
</dbReference>
<sequence>MLTRMLALLALVLVSFVKAAPQNTFSDSAPLRFDNRQRPVIATHINQQGPYFMVVDTAAEASLLVPEMGNILGLTPRESEMTIRGATGVTQARYFAVDHFASPLFNFTDMVLFELPNPGSTPAAGIIGMDIFQQQALQFHIAESRLEVLPSGSFDDKQRYLPVPALAHDGLAMQIMVKLNGVEIPATIDTGAAVTIATPSVLKALGLSFDDPGLTAEGEIHGATKEGIAIKKAELDSLSLGPITLRNIPVRFTASSHNPAAAMTIGVDLLYLFEGFVLDFPAQQFYLMLPAG</sequence>
<dbReference type="GO" id="GO:0004190">
    <property type="term" value="F:aspartic-type endopeptidase activity"/>
    <property type="evidence" value="ECO:0007669"/>
    <property type="project" value="InterPro"/>
</dbReference>
<dbReference type="CDD" id="cd05483">
    <property type="entry name" value="retropepsin_like_bacteria"/>
    <property type="match status" value="1"/>
</dbReference>
<reference evidence="2 3" key="1">
    <citation type="submission" date="2016-09" db="EMBL/GenBank/DDBJ databases">
        <title>Alteromonas lipolytica, a new species isolated from sea water.</title>
        <authorList>
            <person name="Wu Y.-H."/>
            <person name="Cheng H."/>
            <person name="Xu X.-W."/>
        </authorList>
    </citation>
    <scope>NUCLEOTIDE SEQUENCE [LARGE SCALE GENOMIC DNA]</scope>
    <source>
        <strain evidence="2 3">JW12</strain>
    </source>
</reference>
<gene>
    <name evidence="2" type="ORF">BFC17_21820</name>
</gene>
<keyword evidence="3" id="KW-1185">Reference proteome</keyword>
<dbReference type="Gene3D" id="2.40.70.10">
    <property type="entry name" value="Acid Proteases"/>
    <property type="match status" value="2"/>
</dbReference>
<dbReference type="InterPro" id="IPR034122">
    <property type="entry name" value="Retropepsin-like_bacterial"/>
</dbReference>
<name>A0A1E8FF01_9ALTE</name>
<evidence type="ECO:0000313" key="3">
    <source>
        <dbReference type="Proteomes" id="UP000176037"/>
    </source>
</evidence>
<evidence type="ECO:0000256" key="1">
    <source>
        <dbReference type="SAM" id="SignalP"/>
    </source>
</evidence>
<evidence type="ECO:0000313" key="2">
    <source>
        <dbReference type="EMBL" id="OFI34178.1"/>
    </source>
</evidence>
<evidence type="ECO:0008006" key="4">
    <source>
        <dbReference type="Google" id="ProtNLM"/>
    </source>
</evidence>
<dbReference type="AlphaFoldDB" id="A0A1E8FF01"/>
<dbReference type="RefSeq" id="WP_070177106.1">
    <property type="nucleotide sequence ID" value="NZ_BMJR01000011.1"/>
</dbReference>
<dbReference type="PROSITE" id="PS00141">
    <property type="entry name" value="ASP_PROTEASE"/>
    <property type="match status" value="1"/>
</dbReference>
<proteinExistence type="predicted"/>
<dbReference type="OrthoDB" id="7560496at2"/>
<comment type="caution">
    <text evidence="2">The sequence shown here is derived from an EMBL/GenBank/DDBJ whole genome shotgun (WGS) entry which is preliminary data.</text>
</comment>
<dbReference type="InterPro" id="IPR001969">
    <property type="entry name" value="Aspartic_peptidase_AS"/>
</dbReference>
<dbReference type="InterPro" id="IPR021109">
    <property type="entry name" value="Peptidase_aspartic_dom_sf"/>
</dbReference>
<organism evidence="2 3">
    <name type="scientific">Alteromonas lipolytica</name>
    <dbReference type="NCBI Taxonomy" id="1856405"/>
    <lineage>
        <taxon>Bacteria</taxon>
        <taxon>Pseudomonadati</taxon>
        <taxon>Pseudomonadota</taxon>
        <taxon>Gammaproteobacteria</taxon>
        <taxon>Alteromonadales</taxon>
        <taxon>Alteromonadaceae</taxon>
        <taxon>Alteromonas/Salinimonas group</taxon>
        <taxon>Alteromonas</taxon>
    </lineage>
</organism>
<feature type="chain" id="PRO_5009214112" description="Peptidase A2 domain-containing protein" evidence="1">
    <location>
        <begin position="20"/>
        <end position="292"/>
    </location>
</feature>